<evidence type="ECO:0000259" key="1">
    <source>
        <dbReference type="Pfam" id="PF20478"/>
    </source>
</evidence>
<dbReference type="PANTHER" id="PTHR36981:SF9">
    <property type="entry name" value="NANOR-RELATED"/>
    <property type="match status" value="1"/>
</dbReference>
<dbReference type="AlphaFoldDB" id="A0A914YVA3"/>
<evidence type="ECO:0000313" key="2">
    <source>
        <dbReference type="Proteomes" id="UP000887577"/>
    </source>
</evidence>
<evidence type="ECO:0000313" key="3">
    <source>
        <dbReference type="WBParaSite" id="PSU_v2.g3906.t1"/>
    </source>
</evidence>
<proteinExistence type="predicted"/>
<organism evidence="2 3">
    <name type="scientific">Panagrolaimus superbus</name>
    <dbReference type="NCBI Taxonomy" id="310955"/>
    <lineage>
        <taxon>Eukaryota</taxon>
        <taxon>Metazoa</taxon>
        <taxon>Ecdysozoa</taxon>
        <taxon>Nematoda</taxon>
        <taxon>Chromadorea</taxon>
        <taxon>Rhabditida</taxon>
        <taxon>Tylenchina</taxon>
        <taxon>Panagrolaimomorpha</taxon>
        <taxon>Panagrolaimoidea</taxon>
        <taxon>Panagrolaimidae</taxon>
        <taxon>Panagrolaimus</taxon>
    </lineage>
</organism>
<name>A0A914YVA3_9BILA</name>
<protein>
    <submittedName>
        <fullName evidence="3">P2X purinoreceptor 7 intracellular domain-containing protein</fullName>
    </submittedName>
</protein>
<keyword evidence="2" id="KW-1185">Reference proteome</keyword>
<dbReference type="WBParaSite" id="PSU_v2.g3906.t1">
    <property type="protein sequence ID" value="PSU_v2.g3906.t1"/>
    <property type="gene ID" value="PSU_v2.g3906"/>
</dbReference>
<dbReference type="PANTHER" id="PTHR36981">
    <property type="entry name" value="ZGC:195170"/>
    <property type="match status" value="1"/>
</dbReference>
<accession>A0A914YVA3</accession>
<reference evidence="3" key="1">
    <citation type="submission" date="2022-11" db="UniProtKB">
        <authorList>
            <consortium name="WormBaseParasite"/>
        </authorList>
    </citation>
    <scope>IDENTIFICATION</scope>
</reference>
<feature type="domain" description="P2X purinoreceptor 7 intracellular" evidence="1">
    <location>
        <begin position="33"/>
        <end position="170"/>
    </location>
</feature>
<sequence length="177" mass="20570">MDPRAFAYFPTTQPVASKKSNYCVLLDKDVGERSSIEYCKCGKCVIQPTSVENICCKETLENNSKYSKNVCELLGDHRCICDSAIVRDYVYRKQELELWSMFDNWKSRSDKQIVSSLDPHRHIRFAAYQKLTFLFHGVLGMKKRVELPSCLVDFIRKQYPNPDGVYIGFKNAEWTDE</sequence>
<dbReference type="Proteomes" id="UP000887577">
    <property type="component" value="Unplaced"/>
</dbReference>
<dbReference type="InterPro" id="IPR046815">
    <property type="entry name" value="P2RX7_C"/>
</dbReference>
<dbReference type="Pfam" id="PF20478">
    <property type="entry name" value="P2RX7_C"/>
    <property type="match status" value="1"/>
</dbReference>